<evidence type="ECO:0000313" key="5">
    <source>
        <dbReference type="EMBL" id="KNZ64627.1"/>
    </source>
</evidence>
<dbReference type="Pfam" id="PF00098">
    <property type="entry name" value="zf-CCHC"/>
    <property type="match status" value="1"/>
</dbReference>
<keyword evidence="2" id="KW-0479">Metal-binding</keyword>
<comment type="caution">
    <text evidence="5">The sequence shown here is derived from an EMBL/GenBank/DDBJ whole genome shotgun (WGS) entry which is preliminary data.</text>
</comment>
<evidence type="ECO:0000259" key="4">
    <source>
        <dbReference type="PROSITE" id="PS50158"/>
    </source>
</evidence>
<dbReference type="GO" id="GO:0003676">
    <property type="term" value="F:nucleic acid binding"/>
    <property type="evidence" value="ECO:0007669"/>
    <property type="project" value="InterPro"/>
</dbReference>
<dbReference type="SMART" id="SM00343">
    <property type="entry name" value="ZnF_C2HC"/>
    <property type="match status" value="1"/>
</dbReference>
<evidence type="ECO:0000256" key="1">
    <source>
        <dbReference type="ARBA" id="ARBA00022664"/>
    </source>
</evidence>
<feature type="compositionally biased region" description="Low complexity" evidence="3">
    <location>
        <begin position="25"/>
        <end position="35"/>
    </location>
</feature>
<dbReference type="AlphaFoldDB" id="A0A0L6VVI8"/>
<reference evidence="5 6" key="1">
    <citation type="submission" date="2015-08" db="EMBL/GenBank/DDBJ databases">
        <title>Next Generation Sequencing and Analysis of the Genome of Puccinia sorghi L Schw, the Causal Agent of Maize Common Rust.</title>
        <authorList>
            <person name="Rochi L."/>
            <person name="Burguener G."/>
            <person name="Darino M."/>
            <person name="Turjanski A."/>
            <person name="Kreff E."/>
            <person name="Dieguez M.J."/>
            <person name="Sacco F."/>
        </authorList>
    </citation>
    <scope>NUCLEOTIDE SEQUENCE [LARGE SCALE GENOMIC DNA]</scope>
    <source>
        <strain evidence="5 6">RO10H11247</strain>
    </source>
</reference>
<keyword evidence="2" id="KW-0862">Zinc</keyword>
<sequence length="360" mass="39646">MSSSHTSRTQVPTTSHIRSSGEPISRPSSAASQSSENRGVDGWEIDPNDGTRRLDHMFSSIIGSTSHGTPGDTTVRMPPIAPQSNPVTRNPLPPQRVTNTNRNTGVFVPPANASTRRAPDQAAEDRSREERDFEVAQFNLKQSKWISQTVSAINNTLKKDLILKSDGSNFSFWTRTLKEIGRTHLTGADFFFSIDEAEWPDALDFYAFTAHKCWSCGGENHYARDCPLKNRSNKGVKQTERGPPIGTIVGTIYGHLPSGFAVSSGRFPNLTNRKHPSTSENQHQARRLADYYRPRYGQPVRNSGPRAIEAAQSQRASVSVQAVEIDGLPDDLDDLNFNSMSLGEDLLPTKEMPLSPAMGP</sequence>
<keyword evidence="6" id="KW-1185">Reference proteome</keyword>
<evidence type="ECO:0000313" key="6">
    <source>
        <dbReference type="Proteomes" id="UP000037035"/>
    </source>
</evidence>
<dbReference type="Proteomes" id="UP000037035">
    <property type="component" value="Unassembled WGS sequence"/>
</dbReference>
<dbReference type="GO" id="GO:0008270">
    <property type="term" value="F:zinc ion binding"/>
    <property type="evidence" value="ECO:0007669"/>
    <property type="project" value="UniProtKB-KW"/>
</dbReference>
<dbReference type="VEuPathDB" id="FungiDB:VP01_100g21"/>
<feature type="compositionally biased region" description="Polar residues" evidence="3">
    <location>
        <begin position="61"/>
        <end position="72"/>
    </location>
</feature>
<feature type="region of interest" description="Disordered" evidence="3">
    <location>
        <begin position="1"/>
        <end position="128"/>
    </location>
</feature>
<dbReference type="InterPro" id="IPR001878">
    <property type="entry name" value="Znf_CCHC"/>
</dbReference>
<feature type="compositionally biased region" description="Basic and acidic residues" evidence="3">
    <location>
        <begin position="117"/>
        <end position="128"/>
    </location>
</feature>
<dbReference type="EMBL" id="LAVV01000111">
    <property type="protein sequence ID" value="KNZ64627.1"/>
    <property type="molecule type" value="Genomic_DNA"/>
</dbReference>
<name>A0A0L6VVI8_9BASI</name>
<dbReference type="Gene3D" id="4.10.60.10">
    <property type="entry name" value="Zinc finger, CCHC-type"/>
    <property type="match status" value="1"/>
</dbReference>
<evidence type="ECO:0000256" key="2">
    <source>
        <dbReference type="PROSITE-ProRule" id="PRU00047"/>
    </source>
</evidence>
<keyword evidence="1" id="KW-0507">mRNA processing</keyword>
<feature type="domain" description="CCHC-type" evidence="4">
    <location>
        <begin position="212"/>
        <end position="227"/>
    </location>
</feature>
<dbReference type="SUPFAM" id="SSF57756">
    <property type="entry name" value="Retrovirus zinc finger-like domains"/>
    <property type="match status" value="1"/>
</dbReference>
<evidence type="ECO:0000256" key="3">
    <source>
        <dbReference type="SAM" id="MobiDB-lite"/>
    </source>
</evidence>
<organism evidence="5 6">
    <name type="scientific">Puccinia sorghi</name>
    <dbReference type="NCBI Taxonomy" id="27349"/>
    <lineage>
        <taxon>Eukaryota</taxon>
        <taxon>Fungi</taxon>
        <taxon>Dikarya</taxon>
        <taxon>Basidiomycota</taxon>
        <taxon>Pucciniomycotina</taxon>
        <taxon>Pucciniomycetes</taxon>
        <taxon>Pucciniales</taxon>
        <taxon>Pucciniaceae</taxon>
        <taxon>Puccinia</taxon>
    </lineage>
</organism>
<keyword evidence="2" id="KW-0863">Zinc-finger</keyword>
<dbReference type="PROSITE" id="PS50158">
    <property type="entry name" value="ZF_CCHC"/>
    <property type="match status" value="1"/>
</dbReference>
<proteinExistence type="predicted"/>
<dbReference type="GO" id="GO:0006397">
    <property type="term" value="P:mRNA processing"/>
    <property type="evidence" value="ECO:0007669"/>
    <property type="project" value="UniProtKB-KW"/>
</dbReference>
<feature type="compositionally biased region" description="Polar residues" evidence="3">
    <location>
        <begin position="1"/>
        <end position="18"/>
    </location>
</feature>
<accession>A0A0L6VVI8</accession>
<protein>
    <recommendedName>
        <fullName evidence="4">CCHC-type domain-containing protein</fullName>
    </recommendedName>
</protein>
<gene>
    <name evidence="5" type="ORF">VP01_100g21</name>
</gene>
<dbReference type="InterPro" id="IPR036875">
    <property type="entry name" value="Znf_CCHC_sf"/>
</dbReference>